<feature type="transmembrane region" description="Helical" evidence="8">
    <location>
        <begin position="20"/>
        <end position="37"/>
    </location>
</feature>
<reference evidence="11" key="1">
    <citation type="submission" date="2016-10" db="EMBL/GenBank/DDBJ databases">
        <authorList>
            <person name="Varghese N."/>
            <person name="Submissions S."/>
        </authorList>
    </citation>
    <scope>NUCLEOTIDE SEQUENCE [LARGE SCALE GENOMIC DNA]</scope>
    <source>
        <strain evidence="11">DSM 15282</strain>
    </source>
</reference>
<evidence type="ECO:0000256" key="5">
    <source>
        <dbReference type="ARBA" id="ARBA00022692"/>
    </source>
</evidence>
<sequence>MKREISTKKEAWLHAVRLRTLPLALASIFAGSFIAAWQNSFRWEILVLASLTTVFLQILSNLSNDYGDSVHGADSIDRQGPVRAVQSGLITLPEMKKAMYLFGALSLISGLSLLYLAVQDLQIFLLFLGLGLAAIWASITYTSGKNPYGYAGLGDLSVFIFFGLLGVLGTYFLHTYSSNNLAVLIAVALGFFSTAVLNINNIRDIDSDKLAGKKSIPVRIGRSNAVKYNWSLIILGNLALLWFVIYSSEWFSLIALLASIIMIKVARGVQVAQSAQETDPYLKKMAISTLFWVVLFGIGLLF</sequence>
<keyword evidence="7 8" id="KW-0472">Membrane</keyword>
<evidence type="ECO:0000256" key="1">
    <source>
        <dbReference type="ARBA" id="ARBA00004141"/>
    </source>
</evidence>
<dbReference type="PANTHER" id="PTHR13929:SF0">
    <property type="entry name" value="UBIA PRENYLTRANSFERASE DOMAIN-CONTAINING PROTEIN 1"/>
    <property type="match status" value="1"/>
</dbReference>
<dbReference type="HAMAP" id="MF_01937">
    <property type="entry name" value="MenA_1"/>
    <property type="match status" value="1"/>
</dbReference>
<feature type="transmembrane region" description="Helical" evidence="8">
    <location>
        <begin position="123"/>
        <end position="141"/>
    </location>
</feature>
<keyword evidence="6 8" id="KW-1133">Transmembrane helix</keyword>
<feature type="transmembrane region" description="Helical" evidence="8">
    <location>
        <begin position="153"/>
        <end position="174"/>
    </location>
</feature>
<keyword evidence="4 8" id="KW-0808">Transferase</keyword>
<dbReference type="GO" id="GO:0042371">
    <property type="term" value="P:vitamin K biosynthetic process"/>
    <property type="evidence" value="ECO:0007669"/>
    <property type="project" value="TreeGrafter"/>
</dbReference>
<feature type="transmembrane region" description="Helical" evidence="8">
    <location>
        <begin position="281"/>
        <end position="301"/>
    </location>
</feature>
<dbReference type="InterPro" id="IPR044878">
    <property type="entry name" value="UbiA_sf"/>
</dbReference>
<dbReference type="PIRSF" id="PIRSF005355">
    <property type="entry name" value="UBIAD1"/>
    <property type="match status" value="1"/>
</dbReference>
<evidence type="ECO:0000256" key="6">
    <source>
        <dbReference type="ARBA" id="ARBA00022989"/>
    </source>
</evidence>
<dbReference type="PANTHER" id="PTHR13929">
    <property type="entry name" value="1,4-DIHYDROXY-2-NAPHTHOATE OCTAPRENYLTRANSFERASE"/>
    <property type="match status" value="1"/>
</dbReference>
<comment type="pathway">
    <text evidence="8">Quinol/quinone metabolism; menaquinone biosynthesis; menaquinol from 1,4-dihydroxy-2-naphthoate: step 1/2.</text>
</comment>
<comment type="subcellular location">
    <subcellularLocation>
        <location evidence="8">Cell membrane</location>
        <topology evidence="8">Multi-pass membrane protein</topology>
    </subcellularLocation>
    <subcellularLocation>
        <location evidence="1">Membrane</location>
        <topology evidence="1">Multi-pass membrane protein</topology>
    </subcellularLocation>
</comment>
<keyword evidence="11" id="KW-1185">Reference proteome</keyword>
<evidence type="ECO:0000256" key="8">
    <source>
        <dbReference type="HAMAP-Rule" id="MF_01937"/>
    </source>
</evidence>
<feature type="transmembrane region" description="Helical" evidence="8">
    <location>
        <begin position="98"/>
        <end position="117"/>
    </location>
</feature>
<dbReference type="InterPro" id="IPR000537">
    <property type="entry name" value="UbiA_prenyltransferase"/>
</dbReference>
<comment type="catalytic activity">
    <reaction evidence="8">
        <text>an all-trans-polyprenyl diphosphate + 1,4-dihydroxy-2-naphthoate + H(+) = a 2-demethylmenaquinol + CO2 + diphosphate</text>
        <dbReference type="Rhea" id="RHEA:26478"/>
        <dbReference type="Rhea" id="RHEA-COMP:9563"/>
        <dbReference type="Rhea" id="RHEA-COMP:9564"/>
        <dbReference type="ChEBI" id="CHEBI:11173"/>
        <dbReference type="ChEBI" id="CHEBI:15378"/>
        <dbReference type="ChEBI" id="CHEBI:16526"/>
        <dbReference type="ChEBI" id="CHEBI:33019"/>
        <dbReference type="ChEBI" id="CHEBI:55437"/>
        <dbReference type="ChEBI" id="CHEBI:58914"/>
        <dbReference type="EC" id="2.5.1.74"/>
    </reaction>
</comment>
<evidence type="ECO:0000256" key="3">
    <source>
        <dbReference type="ARBA" id="ARBA00022475"/>
    </source>
</evidence>
<dbReference type="UniPathway" id="UPA00079">
    <property type="reaction ID" value="UER00168"/>
</dbReference>
<gene>
    <name evidence="8" type="primary">menA</name>
    <name evidence="10" type="ORF">SAMN04488519_102261</name>
</gene>
<keyword evidence="2 8" id="KW-0474">Menaquinone biosynthesis</keyword>
<comment type="similarity">
    <text evidence="8">Belongs to the MenA family. Type 1 subfamily.</text>
</comment>
<organism evidence="10 11">
    <name type="scientific">Algoriphagus ornithinivorans</name>
    <dbReference type="NCBI Taxonomy" id="226506"/>
    <lineage>
        <taxon>Bacteria</taxon>
        <taxon>Pseudomonadati</taxon>
        <taxon>Bacteroidota</taxon>
        <taxon>Cytophagia</taxon>
        <taxon>Cytophagales</taxon>
        <taxon>Cyclobacteriaceae</taxon>
        <taxon>Algoriphagus</taxon>
    </lineage>
</organism>
<dbReference type="EMBL" id="FOVW01000002">
    <property type="protein sequence ID" value="SFN85830.1"/>
    <property type="molecule type" value="Genomic_DNA"/>
</dbReference>
<dbReference type="CDD" id="cd13962">
    <property type="entry name" value="PT_UbiA_UBIAD1"/>
    <property type="match status" value="1"/>
</dbReference>
<dbReference type="Proteomes" id="UP000199564">
    <property type="component" value="Unassembled WGS sequence"/>
</dbReference>
<feature type="transmembrane region" description="Helical" evidence="8">
    <location>
        <begin position="180"/>
        <end position="199"/>
    </location>
</feature>
<dbReference type="AlphaFoldDB" id="A0A1I5CFQ3"/>
<proteinExistence type="inferred from homology"/>
<dbReference type="GO" id="GO:0005886">
    <property type="term" value="C:plasma membrane"/>
    <property type="evidence" value="ECO:0007669"/>
    <property type="project" value="UniProtKB-SubCell"/>
</dbReference>
<dbReference type="NCBIfam" id="TIGR00751">
    <property type="entry name" value="menA"/>
    <property type="match status" value="1"/>
</dbReference>
<dbReference type="STRING" id="226506.SAMN04488519_102261"/>
<evidence type="ECO:0000256" key="2">
    <source>
        <dbReference type="ARBA" id="ARBA00022428"/>
    </source>
</evidence>
<dbReference type="EC" id="2.5.1.74" evidence="8 9"/>
<dbReference type="Gene3D" id="1.10.357.140">
    <property type="entry name" value="UbiA prenyltransferase"/>
    <property type="match status" value="1"/>
</dbReference>
<evidence type="ECO:0000313" key="10">
    <source>
        <dbReference type="EMBL" id="SFN85830.1"/>
    </source>
</evidence>
<dbReference type="InterPro" id="IPR026046">
    <property type="entry name" value="UBIAD1"/>
</dbReference>
<keyword evidence="5 8" id="KW-0812">Transmembrane</keyword>
<dbReference type="GO" id="GO:0046428">
    <property type="term" value="F:1,4-dihydroxy-2-naphthoate polyprenyltransferase activity"/>
    <property type="evidence" value="ECO:0007669"/>
    <property type="project" value="UniProtKB-UniRule"/>
</dbReference>
<dbReference type="Pfam" id="PF01040">
    <property type="entry name" value="UbiA"/>
    <property type="match status" value="1"/>
</dbReference>
<name>A0A1I5CFQ3_9BACT</name>
<dbReference type="NCBIfam" id="NF004750">
    <property type="entry name" value="PRK06080.1-2"/>
    <property type="match status" value="1"/>
</dbReference>
<evidence type="ECO:0000256" key="7">
    <source>
        <dbReference type="ARBA" id="ARBA00023136"/>
    </source>
</evidence>
<dbReference type="InterPro" id="IPR004657">
    <property type="entry name" value="MenA"/>
</dbReference>
<dbReference type="Gene3D" id="1.20.120.1780">
    <property type="entry name" value="UbiA prenyltransferase"/>
    <property type="match status" value="1"/>
</dbReference>
<evidence type="ECO:0000313" key="11">
    <source>
        <dbReference type="Proteomes" id="UP000199564"/>
    </source>
</evidence>
<comment type="function">
    <text evidence="8">Conversion of 1,4-dihydroxy-2-naphthoate (DHNA) to demethylmenaquinone (DMK).</text>
</comment>
<accession>A0A1I5CFQ3</accession>
<evidence type="ECO:0000256" key="9">
    <source>
        <dbReference type="NCBIfam" id="TIGR00751"/>
    </source>
</evidence>
<dbReference type="GO" id="GO:0009234">
    <property type="term" value="P:menaquinone biosynthetic process"/>
    <property type="evidence" value="ECO:0007669"/>
    <property type="project" value="UniProtKB-UniRule"/>
</dbReference>
<evidence type="ECO:0000256" key="4">
    <source>
        <dbReference type="ARBA" id="ARBA00022679"/>
    </source>
</evidence>
<protein>
    <recommendedName>
        <fullName evidence="8 9">1,4-dihydroxy-2-naphthoate octaprenyltransferase</fullName>
        <shortName evidence="8">DHNA-octaprenyltransferase</shortName>
        <ecNumber evidence="8 9">2.5.1.74</ecNumber>
    </recommendedName>
</protein>
<keyword evidence="3 8" id="KW-1003">Cell membrane</keyword>
<dbReference type="RefSeq" id="WP_091650398.1">
    <property type="nucleotide sequence ID" value="NZ_FOVW01000002.1"/>
</dbReference>